<dbReference type="InterPro" id="IPR011333">
    <property type="entry name" value="SKP1/BTB/POZ_sf"/>
</dbReference>
<feature type="non-terminal residue" evidence="2">
    <location>
        <position position="1"/>
    </location>
</feature>
<dbReference type="AlphaFoldDB" id="A0AAD8EWD6"/>
<gene>
    <name evidence="2" type="ORF">Bpfe_028633</name>
</gene>
<evidence type="ECO:0000259" key="1">
    <source>
        <dbReference type="PROSITE" id="PS50097"/>
    </source>
</evidence>
<dbReference type="Pfam" id="PF00651">
    <property type="entry name" value="BTB"/>
    <property type="match status" value="1"/>
</dbReference>
<protein>
    <submittedName>
        <fullName evidence="2">Kelch repeat and BTB domain-containing protein 3</fullName>
    </submittedName>
</protein>
<name>A0AAD8EWD6_BIOPF</name>
<sequence>TITSCFDISSNKISQGIISSIAELGRKGKFEDFEVIVEGERIKCHSFLLASCSEFFRNLLDSNMKEKQDMKVNLPNVTSKTFKLILNSLYTGELLLTNDNVLDVWAAVHQLQIDFLVQHCEDFIVVNVTTETFQAYEKQADVLQCQSFTERVFPFLYQNFMTLRKSLTF</sequence>
<feature type="domain" description="BTB" evidence="1">
    <location>
        <begin position="31"/>
        <end position="98"/>
    </location>
</feature>
<proteinExistence type="predicted"/>
<dbReference type="InterPro" id="IPR000210">
    <property type="entry name" value="BTB/POZ_dom"/>
</dbReference>
<keyword evidence="3" id="KW-1185">Reference proteome</keyword>
<dbReference type="PROSITE" id="PS50097">
    <property type="entry name" value="BTB"/>
    <property type="match status" value="1"/>
</dbReference>
<accession>A0AAD8EWD6</accession>
<comment type="caution">
    <text evidence="2">The sequence shown here is derived from an EMBL/GenBank/DDBJ whole genome shotgun (WGS) entry which is preliminary data.</text>
</comment>
<dbReference type="SUPFAM" id="SSF54695">
    <property type="entry name" value="POZ domain"/>
    <property type="match status" value="1"/>
</dbReference>
<organism evidence="2 3">
    <name type="scientific">Biomphalaria pfeifferi</name>
    <name type="common">Bloodfluke planorb</name>
    <name type="synonym">Freshwater snail</name>
    <dbReference type="NCBI Taxonomy" id="112525"/>
    <lineage>
        <taxon>Eukaryota</taxon>
        <taxon>Metazoa</taxon>
        <taxon>Spiralia</taxon>
        <taxon>Lophotrochozoa</taxon>
        <taxon>Mollusca</taxon>
        <taxon>Gastropoda</taxon>
        <taxon>Heterobranchia</taxon>
        <taxon>Euthyneura</taxon>
        <taxon>Panpulmonata</taxon>
        <taxon>Hygrophila</taxon>
        <taxon>Lymnaeoidea</taxon>
        <taxon>Planorbidae</taxon>
        <taxon>Biomphalaria</taxon>
    </lineage>
</organism>
<reference evidence="2" key="2">
    <citation type="submission" date="2023-04" db="EMBL/GenBank/DDBJ databases">
        <authorList>
            <person name="Bu L."/>
            <person name="Lu L."/>
            <person name="Laidemitt M.R."/>
            <person name="Zhang S.M."/>
            <person name="Mutuku M."/>
            <person name="Mkoji G."/>
            <person name="Steinauer M."/>
            <person name="Loker E.S."/>
        </authorList>
    </citation>
    <scope>NUCLEOTIDE SEQUENCE</scope>
    <source>
        <strain evidence="2">KasaAsao</strain>
        <tissue evidence="2">Whole Snail</tissue>
    </source>
</reference>
<dbReference type="Proteomes" id="UP001233172">
    <property type="component" value="Unassembled WGS sequence"/>
</dbReference>
<reference evidence="2" key="1">
    <citation type="journal article" date="2023" name="PLoS Negl. Trop. Dis.">
        <title>A genome sequence for Biomphalaria pfeifferi, the major vector snail for the human-infecting parasite Schistosoma mansoni.</title>
        <authorList>
            <person name="Bu L."/>
            <person name="Lu L."/>
            <person name="Laidemitt M.R."/>
            <person name="Zhang S.M."/>
            <person name="Mutuku M."/>
            <person name="Mkoji G."/>
            <person name="Steinauer M."/>
            <person name="Loker E.S."/>
        </authorList>
    </citation>
    <scope>NUCLEOTIDE SEQUENCE</scope>
    <source>
        <strain evidence="2">KasaAsao</strain>
    </source>
</reference>
<dbReference type="CDD" id="cd18186">
    <property type="entry name" value="BTB_POZ_ZBTB_KLHL-like"/>
    <property type="match status" value="1"/>
</dbReference>
<dbReference type="PANTHER" id="PTHR45632">
    <property type="entry name" value="LD33804P"/>
    <property type="match status" value="1"/>
</dbReference>
<evidence type="ECO:0000313" key="2">
    <source>
        <dbReference type="EMBL" id="KAK0041913.1"/>
    </source>
</evidence>
<dbReference type="EMBL" id="JASAOG010000256">
    <property type="protein sequence ID" value="KAK0041913.1"/>
    <property type="molecule type" value="Genomic_DNA"/>
</dbReference>
<dbReference type="Gene3D" id="3.30.710.10">
    <property type="entry name" value="Potassium Channel Kv1.1, Chain A"/>
    <property type="match status" value="1"/>
</dbReference>
<evidence type="ECO:0000313" key="3">
    <source>
        <dbReference type="Proteomes" id="UP001233172"/>
    </source>
</evidence>
<dbReference type="SMART" id="SM00225">
    <property type="entry name" value="BTB"/>
    <property type="match status" value="1"/>
</dbReference>